<protein>
    <recommendedName>
        <fullName evidence="6">Anoctamin</fullName>
    </recommendedName>
</protein>
<evidence type="ECO:0000256" key="1">
    <source>
        <dbReference type="ARBA" id="ARBA00004141"/>
    </source>
</evidence>
<evidence type="ECO:0000256" key="6">
    <source>
        <dbReference type="RuleBase" id="RU280814"/>
    </source>
</evidence>
<keyword evidence="8" id="KW-1185">Reference proteome</keyword>
<dbReference type="PANTHER" id="PTHR12308:SF84">
    <property type="entry name" value="ANOCTAMIN"/>
    <property type="match status" value="1"/>
</dbReference>
<dbReference type="GeneID" id="106815511"/>
<feature type="domain" description="Anoctamin transmembrane" evidence="7">
    <location>
        <begin position="185"/>
        <end position="294"/>
    </location>
</feature>
<dbReference type="InterPro" id="IPR007632">
    <property type="entry name" value="Anoctamin"/>
</dbReference>
<dbReference type="InterPro" id="IPR049452">
    <property type="entry name" value="Anoctamin_TM"/>
</dbReference>
<comment type="caution">
    <text evidence="6">Lacks conserved residue(s) required for the propagation of feature annotation.</text>
</comment>
<feature type="transmembrane region" description="Helical" evidence="6">
    <location>
        <begin position="132"/>
        <end position="153"/>
    </location>
</feature>
<feature type="transmembrane region" description="Helical" evidence="6">
    <location>
        <begin position="310"/>
        <end position="330"/>
    </location>
</feature>
<sequence>MYSRISYLFDNAGTVFYAVFMSFWAVTFLEYWKRKSSSLAHHWDCMDFEEEEERPRPEFAARAPFMEKNPITGVKEPHFPSRTRLPRILVGVGAIIVMMCLVFIFIVAVIMYRCIITVPLFQNKLTRSQAPTIASLSSACVNLILIMALGKVYEKLALKLTQWEVTKIKLWFQERKLKTTFSAGRMKTRWEEDYQLIPNEGLFDEYLEMVLQFGFITIFVAAFPLAPVFALLNNWVEIRLDAHKFVCETRRTVAERCQNIGIWFHILDSIAQIAVISNAFVIAFTSEFLPRLLYQYEYSWKSEFENNLTFKVFIFQFVNFYSSIFYIAFFKGSLPPPTLLTLHRRFRLRHRA</sequence>
<feature type="transmembrane region" description="Helical" evidence="6">
    <location>
        <begin position="210"/>
        <end position="232"/>
    </location>
</feature>
<comment type="subcellular location">
    <subcellularLocation>
        <location evidence="1 6">Membrane</location>
        <topology evidence="1 6">Multi-pass membrane protein</topology>
    </subcellularLocation>
</comment>
<dbReference type="Proteomes" id="UP000695022">
    <property type="component" value="Unplaced"/>
</dbReference>
<evidence type="ECO:0000256" key="5">
    <source>
        <dbReference type="ARBA" id="ARBA00023136"/>
    </source>
</evidence>
<keyword evidence="4 6" id="KW-1133">Transmembrane helix</keyword>
<evidence type="ECO:0000259" key="7">
    <source>
        <dbReference type="Pfam" id="PF04547"/>
    </source>
</evidence>
<gene>
    <name evidence="9" type="primary">LOC106815511</name>
</gene>
<feature type="domain" description="Anoctamin transmembrane" evidence="7">
    <location>
        <begin position="298"/>
        <end position="334"/>
    </location>
</feature>
<dbReference type="PANTHER" id="PTHR12308">
    <property type="entry name" value="ANOCTAMIN"/>
    <property type="match status" value="1"/>
</dbReference>
<proteinExistence type="inferred from homology"/>
<evidence type="ECO:0000256" key="3">
    <source>
        <dbReference type="ARBA" id="ARBA00022692"/>
    </source>
</evidence>
<name>A0ABM1ETD9_PRICU</name>
<evidence type="ECO:0000313" key="8">
    <source>
        <dbReference type="Proteomes" id="UP000695022"/>
    </source>
</evidence>
<keyword evidence="3 6" id="KW-0812">Transmembrane</keyword>
<feature type="transmembrane region" description="Helical" evidence="6">
    <location>
        <begin position="270"/>
        <end position="289"/>
    </location>
</feature>
<evidence type="ECO:0000256" key="4">
    <source>
        <dbReference type="ARBA" id="ARBA00022989"/>
    </source>
</evidence>
<organism evidence="8 9">
    <name type="scientific">Priapulus caudatus</name>
    <name type="common">Priapulid worm</name>
    <dbReference type="NCBI Taxonomy" id="37621"/>
    <lineage>
        <taxon>Eukaryota</taxon>
        <taxon>Metazoa</taxon>
        <taxon>Ecdysozoa</taxon>
        <taxon>Scalidophora</taxon>
        <taxon>Priapulida</taxon>
        <taxon>Priapulimorpha</taxon>
        <taxon>Priapulimorphida</taxon>
        <taxon>Priapulidae</taxon>
        <taxon>Priapulus</taxon>
    </lineage>
</organism>
<comment type="similarity">
    <text evidence="2 6">Belongs to the anoctamin family.</text>
</comment>
<dbReference type="Pfam" id="PF04547">
    <property type="entry name" value="Anoctamin"/>
    <property type="match status" value="3"/>
</dbReference>
<reference evidence="9" key="1">
    <citation type="submission" date="2025-08" db="UniProtKB">
        <authorList>
            <consortium name="RefSeq"/>
        </authorList>
    </citation>
    <scope>IDENTIFICATION</scope>
</reference>
<feature type="transmembrane region" description="Helical" evidence="6">
    <location>
        <begin position="12"/>
        <end position="32"/>
    </location>
</feature>
<feature type="transmembrane region" description="Helical" evidence="6">
    <location>
        <begin position="88"/>
        <end position="112"/>
    </location>
</feature>
<evidence type="ECO:0000256" key="2">
    <source>
        <dbReference type="ARBA" id="ARBA00009671"/>
    </source>
</evidence>
<dbReference type="RefSeq" id="XP_014675460.1">
    <property type="nucleotide sequence ID" value="XM_014819974.1"/>
</dbReference>
<accession>A0ABM1ETD9</accession>
<keyword evidence="5 6" id="KW-0472">Membrane</keyword>
<feature type="domain" description="Anoctamin transmembrane" evidence="7">
    <location>
        <begin position="5"/>
        <end position="169"/>
    </location>
</feature>
<evidence type="ECO:0000313" key="9">
    <source>
        <dbReference type="RefSeq" id="XP_014675460.1"/>
    </source>
</evidence>